<accession>A0A378L6F1</accession>
<reference evidence="2 4" key="2">
    <citation type="submission" date="2018-06" db="EMBL/GenBank/DDBJ databases">
        <authorList>
            <consortium name="Pathogen Informatics"/>
            <person name="Doyle S."/>
        </authorList>
    </citation>
    <scope>NUCLEOTIDE SEQUENCE [LARGE SCALE GENOMIC DNA]</scope>
    <source>
        <strain evidence="2 4">NCTC11991</strain>
    </source>
</reference>
<gene>
    <name evidence="1" type="ORF">Lstg_3227</name>
    <name evidence="2" type="ORF">NCTC11991_00060</name>
</gene>
<dbReference type="AlphaFoldDB" id="A0A378L6F1"/>
<evidence type="ECO:0000313" key="2">
    <source>
        <dbReference type="EMBL" id="STY21492.1"/>
    </source>
</evidence>
<dbReference type="Proteomes" id="UP000255110">
    <property type="component" value="Unassembled WGS sequence"/>
</dbReference>
<organism evidence="2 4">
    <name type="scientific">Legionella steigerwaltii</name>
    <dbReference type="NCBI Taxonomy" id="460"/>
    <lineage>
        <taxon>Bacteria</taxon>
        <taxon>Pseudomonadati</taxon>
        <taxon>Pseudomonadota</taxon>
        <taxon>Gammaproteobacteria</taxon>
        <taxon>Legionellales</taxon>
        <taxon>Legionellaceae</taxon>
        <taxon>Legionella</taxon>
    </lineage>
</organism>
<dbReference type="OrthoDB" id="5650127at2"/>
<keyword evidence="3" id="KW-1185">Reference proteome</keyword>
<dbReference type="EMBL" id="UGOY01000001">
    <property type="protein sequence ID" value="STY21492.1"/>
    <property type="molecule type" value="Genomic_DNA"/>
</dbReference>
<proteinExistence type="predicted"/>
<reference evidence="1 3" key="1">
    <citation type="submission" date="2015-11" db="EMBL/GenBank/DDBJ databases">
        <title>Genomic analysis of 38 Legionella species identifies large and diverse effector repertoires.</title>
        <authorList>
            <person name="Burstein D."/>
            <person name="Amaro F."/>
            <person name="Zusman T."/>
            <person name="Lifshitz Z."/>
            <person name="Cohen O."/>
            <person name="Gilbert J.A."/>
            <person name="Pupko T."/>
            <person name="Shuman H.A."/>
            <person name="Segal G."/>
        </authorList>
    </citation>
    <scope>NUCLEOTIDE SEQUENCE [LARGE SCALE GENOMIC DNA]</scope>
    <source>
        <strain evidence="1 3">SC-18-C9</strain>
    </source>
</reference>
<dbReference type="EMBL" id="LNYZ01000040">
    <property type="protein sequence ID" value="KTD70398.1"/>
    <property type="molecule type" value="Genomic_DNA"/>
</dbReference>
<sequence>MSTKINLELQVQGSQYYPRVTQAHEKSFAHVGQLAIHGPDPVEITKEEGETLREIIHLIQEDNKQLLQAYDQCRKAILNTAVDADLTPEQFLERLLNLYMRHPPQSNSTVSLSALEQSKGKPVIAGVPEKQQTITSLVNALAYSIATKQVDADIIFDELEARSTASLGIK</sequence>
<protein>
    <submittedName>
        <fullName evidence="2">Uncharacterized protein</fullName>
    </submittedName>
</protein>
<evidence type="ECO:0000313" key="4">
    <source>
        <dbReference type="Proteomes" id="UP000255110"/>
    </source>
</evidence>
<evidence type="ECO:0000313" key="1">
    <source>
        <dbReference type="EMBL" id="KTD70398.1"/>
    </source>
</evidence>
<dbReference type="Proteomes" id="UP000054820">
    <property type="component" value="Unassembled WGS sequence"/>
</dbReference>
<name>A0A378L6F1_9GAMM</name>
<evidence type="ECO:0000313" key="3">
    <source>
        <dbReference type="Proteomes" id="UP000054820"/>
    </source>
</evidence>